<dbReference type="SUPFAM" id="SSF47090">
    <property type="entry name" value="PGBD-like"/>
    <property type="match status" value="1"/>
</dbReference>
<gene>
    <name evidence="2" type="ORF">FGF04_04925</name>
</gene>
<name>A0A5B0BHV0_9ACTN</name>
<reference evidence="2 3" key="1">
    <citation type="submission" date="2019-05" db="EMBL/GenBank/DDBJ databases">
        <authorList>
            <person name="Hariharan J."/>
            <person name="Choudoir M.J."/>
            <person name="Diebold P."/>
            <person name="Panke-Buisse K."/>
            <person name="Buckley D.H."/>
        </authorList>
    </citation>
    <scope>NUCLEOTIDE SEQUENCE [LARGE SCALE GENOMIC DNA]</scope>
    <source>
        <strain evidence="2 3">SUN51</strain>
    </source>
</reference>
<evidence type="ECO:0000256" key="1">
    <source>
        <dbReference type="SAM" id="SignalP"/>
    </source>
</evidence>
<dbReference type="AlphaFoldDB" id="A0A5B0BHV0"/>
<feature type="chain" id="PRO_5022719658" evidence="1">
    <location>
        <begin position="34"/>
        <end position="153"/>
    </location>
</feature>
<dbReference type="EMBL" id="VDFC01000014">
    <property type="protein sequence ID" value="KAA0941774.1"/>
    <property type="molecule type" value="Genomic_DNA"/>
</dbReference>
<accession>A0A5B0BHV0</accession>
<keyword evidence="1" id="KW-0732">Signal</keyword>
<dbReference type="InterPro" id="IPR036365">
    <property type="entry name" value="PGBD-like_sf"/>
</dbReference>
<comment type="caution">
    <text evidence="2">The sequence shown here is derived from an EMBL/GenBank/DDBJ whole genome shotgun (WGS) entry which is preliminary data.</text>
</comment>
<feature type="signal peptide" evidence="1">
    <location>
        <begin position="1"/>
        <end position="33"/>
    </location>
</feature>
<dbReference type="Proteomes" id="UP000324965">
    <property type="component" value="Unassembled WGS sequence"/>
</dbReference>
<dbReference type="InterPro" id="IPR036366">
    <property type="entry name" value="PGBDSf"/>
</dbReference>
<sequence length="153" mass="15515">MRTALMKAVVGTTAALGLAAGSLIGASAGLAAAQPAVSSAGGVQNVASPASALASNNLGLDTARAKNWQCWLRTLGFSPGAIDGDLGTNSWKAAQRMLNARNLGAGAVDGDPGYNTISALQRYLNWFGYGLQVDGDPGPLTRAAFWDFNATGC</sequence>
<protein>
    <submittedName>
        <fullName evidence="2">Peptidoglycan-binding protein</fullName>
    </submittedName>
</protein>
<dbReference type="Gene3D" id="1.10.101.10">
    <property type="entry name" value="PGBD-like superfamily/PGBD"/>
    <property type="match status" value="1"/>
</dbReference>
<organism evidence="2 3">
    <name type="scientific">Streptomyces apricus</name>
    <dbReference type="NCBI Taxonomy" id="1828112"/>
    <lineage>
        <taxon>Bacteria</taxon>
        <taxon>Bacillati</taxon>
        <taxon>Actinomycetota</taxon>
        <taxon>Actinomycetes</taxon>
        <taxon>Kitasatosporales</taxon>
        <taxon>Streptomycetaceae</taxon>
        <taxon>Streptomyces</taxon>
    </lineage>
</organism>
<dbReference type="RefSeq" id="WP_149509975.1">
    <property type="nucleotide sequence ID" value="NZ_VDFC01000014.1"/>
</dbReference>
<evidence type="ECO:0000313" key="3">
    <source>
        <dbReference type="Proteomes" id="UP000324965"/>
    </source>
</evidence>
<proteinExistence type="predicted"/>
<keyword evidence="3" id="KW-1185">Reference proteome</keyword>
<dbReference type="OrthoDB" id="5126452at2"/>
<evidence type="ECO:0000313" key="2">
    <source>
        <dbReference type="EMBL" id="KAA0941774.1"/>
    </source>
</evidence>